<dbReference type="Pfam" id="PF01642">
    <property type="entry name" value="MM_CoA_mutase"/>
    <property type="match status" value="1"/>
</dbReference>
<dbReference type="SUPFAM" id="SSF51703">
    <property type="entry name" value="Cobalamin (vitamin B12)-dependent enzymes"/>
    <property type="match status" value="1"/>
</dbReference>
<evidence type="ECO:0000256" key="6">
    <source>
        <dbReference type="ARBA" id="ARBA00023235"/>
    </source>
</evidence>
<dbReference type="PANTHER" id="PTHR48101:SF4">
    <property type="entry name" value="METHYLMALONYL-COA MUTASE, MITOCHONDRIAL"/>
    <property type="match status" value="1"/>
</dbReference>
<dbReference type="EC" id="5.4.99.2" evidence="4"/>
<evidence type="ECO:0000256" key="5">
    <source>
        <dbReference type="ARBA" id="ARBA00022628"/>
    </source>
</evidence>
<dbReference type="GO" id="GO:0031419">
    <property type="term" value="F:cobalamin binding"/>
    <property type="evidence" value="ECO:0007669"/>
    <property type="project" value="UniProtKB-KW"/>
</dbReference>
<comment type="subunit">
    <text evidence="3">Heterodimer of an alpha and a beta chain.</text>
</comment>
<evidence type="ECO:0000256" key="1">
    <source>
        <dbReference type="ARBA" id="ARBA00001922"/>
    </source>
</evidence>
<comment type="cofactor">
    <cofactor evidence="1">
        <name>adenosylcob(III)alamin</name>
        <dbReference type="ChEBI" id="CHEBI:18408"/>
    </cofactor>
</comment>
<evidence type="ECO:0000313" key="11">
    <source>
        <dbReference type="Proteomes" id="UP001139485"/>
    </source>
</evidence>
<dbReference type="InterPro" id="IPR058549">
    <property type="entry name" value="MeMalonylCoA_mutase_a/b_site"/>
</dbReference>
<evidence type="ECO:0000256" key="2">
    <source>
        <dbReference type="ARBA" id="ARBA00008465"/>
    </source>
</evidence>
<dbReference type="EMBL" id="JAMOIL010000016">
    <property type="protein sequence ID" value="MCM0621256.1"/>
    <property type="molecule type" value="Genomic_DNA"/>
</dbReference>
<dbReference type="Gene3D" id="3.40.50.280">
    <property type="entry name" value="Cobalamin-binding domain"/>
    <property type="match status" value="1"/>
</dbReference>
<protein>
    <recommendedName>
        <fullName evidence="4">methylmalonyl-CoA mutase</fullName>
        <ecNumber evidence="4">5.4.99.2</ecNumber>
    </recommendedName>
</protein>
<proteinExistence type="inferred from homology"/>
<reference evidence="10" key="1">
    <citation type="submission" date="2022-05" db="EMBL/GenBank/DDBJ databases">
        <authorList>
            <person name="Tuo L."/>
        </authorList>
    </citation>
    <scope>NUCLEOTIDE SEQUENCE</scope>
    <source>
        <strain evidence="10">BSK12Z-4</strain>
    </source>
</reference>
<dbReference type="GO" id="GO:0019678">
    <property type="term" value="P:propionate metabolic process, methylmalonyl pathway"/>
    <property type="evidence" value="ECO:0007669"/>
    <property type="project" value="TreeGrafter"/>
</dbReference>
<dbReference type="RefSeq" id="WP_250827717.1">
    <property type="nucleotide sequence ID" value="NZ_JAMOIL010000016.1"/>
</dbReference>
<evidence type="ECO:0000259" key="9">
    <source>
        <dbReference type="Pfam" id="PF01642"/>
    </source>
</evidence>
<evidence type="ECO:0000256" key="8">
    <source>
        <dbReference type="SAM" id="MobiDB-lite"/>
    </source>
</evidence>
<accession>A0A9X2D8T2</accession>
<gene>
    <name evidence="10" type="ORF">M8330_13250</name>
</gene>
<keyword evidence="5" id="KW-0846">Cobalamin</keyword>
<dbReference type="GO" id="GO:0005737">
    <property type="term" value="C:cytoplasm"/>
    <property type="evidence" value="ECO:0007669"/>
    <property type="project" value="TreeGrafter"/>
</dbReference>
<organism evidence="10 11">
    <name type="scientific">Nocardioides bruguierae</name>
    <dbReference type="NCBI Taxonomy" id="2945102"/>
    <lineage>
        <taxon>Bacteria</taxon>
        <taxon>Bacillati</taxon>
        <taxon>Actinomycetota</taxon>
        <taxon>Actinomycetes</taxon>
        <taxon>Propionibacteriales</taxon>
        <taxon>Nocardioidaceae</taxon>
        <taxon>Nocardioides</taxon>
    </lineage>
</organism>
<dbReference type="AlphaFoldDB" id="A0A9X2D8T2"/>
<evidence type="ECO:0000313" key="10">
    <source>
        <dbReference type="EMBL" id="MCM0621256.1"/>
    </source>
</evidence>
<name>A0A9X2D8T2_9ACTN</name>
<sequence>MSSPRPTDGPDQGTLALATPEDERPVAAWEAAASAVLRKARRLGEDDADGLVWQKLTRRTLDGVGVTPLGTAASVADLPERERPRVARGWDVRGLVEPMPADLARETALADLDGGTTSVWLQLDEETATGEDLTDELAERLDGVLLDLAGVVLDAPAAPLAAADAFLSVLGSSLEEGVLPARGTNLGCPADADADALVAVARLAQSAGVAGVVVDGTAVHDRGASDATELAHVLASGVRVLRVLEAGGLPPLVASTLIELRVAVTDEQLASVAKVRALRRLWDRVLEVSTGHAGVGSRIHAVTSRPMMTRYDSYTNMLRTTVAAFSAGVGGADAVTVLPFDAPLGRSESFGRRIARNTSHLLVEESHVARVADPAGGSYAIERLTHDLAEAAWALFVDLDTPDGPDLGLLEARIAATVAERDTQVATRRRPVTGVSEFPDLAEDLPVREPSAAFQDVVGWARAYEAMRDEPPARHAFLATLGPVAQHTARATFATNLLAAGGIAVDVAGATTGPDDLVAAYDGQPVVVLAGSDPTYEEWGAAAAEALRAAGATRVVVAGKPADHADDSCAMGVDALAFLTRTRAALGAAFESTEGESL</sequence>
<evidence type="ECO:0000256" key="3">
    <source>
        <dbReference type="ARBA" id="ARBA00011870"/>
    </source>
</evidence>
<evidence type="ECO:0000256" key="7">
    <source>
        <dbReference type="ARBA" id="ARBA00023285"/>
    </source>
</evidence>
<dbReference type="Gene3D" id="3.20.20.240">
    <property type="entry name" value="Methylmalonyl-CoA mutase"/>
    <property type="match status" value="1"/>
</dbReference>
<dbReference type="PANTHER" id="PTHR48101">
    <property type="entry name" value="METHYLMALONYL-COA MUTASE, MITOCHONDRIAL-RELATED"/>
    <property type="match status" value="1"/>
</dbReference>
<feature type="domain" description="Methylmalonyl-CoA mutase alpha/beta chain catalytic" evidence="9">
    <location>
        <begin position="210"/>
        <end position="486"/>
    </location>
</feature>
<comment type="caution">
    <text evidence="10">The sequence shown here is derived from an EMBL/GenBank/DDBJ whole genome shotgun (WGS) entry which is preliminary data.</text>
</comment>
<dbReference type="InterPro" id="IPR016176">
    <property type="entry name" value="Cbl-dep_enz_cat"/>
</dbReference>
<keyword evidence="7" id="KW-0170">Cobalt</keyword>
<keyword evidence="6" id="KW-0413">Isomerase</keyword>
<evidence type="ECO:0000256" key="4">
    <source>
        <dbReference type="ARBA" id="ARBA00012398"/>
    </source>
</evidence>
<feature type="region of interest" description="Disordered" evidence="8">
    <location>
        <begin position="1"/>
        <end position="24"/>
    </location>
</feature>
<comment type="similarity">
    <text evidence="2">Belongs to the methylmalonyl-CoA mutase family.</text>
</comment>
<dbReference type="PROSITE" id="PS00544">
    <property type="entry name" value="METMALONYL_COA_MUTASE"/>
    <property type="match status" value="1"/>
</dbReference>
<dbReference type="GO" id="GO:0004494">
    <property type="term" value="F:methylmalonyl-CoA mutase activity"/>
    <property type="evidence" value="ECO:0007669"/>
    <property type="project" value="UniProtKB-EC"/>
</dbReference>
<dbReference type="Proteomes" id="UP001139485">
    <property type="component" value="Unassembled WGS sequence"/>
</dbReference>
<dbReference type="InterPro" id="IPR006099">
    <property type="entry name" value="MeMalonylCoA_mutase_a/b_cat"/>
</dbReference>
<keyword evidence="11" id="KW-1185">Reference proteome</keyword>